<dbReference type="GO" id="GO:0003700">
    <property type="term" value="F:DNA-binding transcription factor activity"/>
    <property type="evidence" value="ECO:0007669"/>
    <property type="project" value="TreeGrafter"/>
</dbReference>
<dbReference type="AlphaFoldDB" id="A0A0D0N063"/>
<dbReference type="Gene3D" id="3.30.450.40">
    <property type="match status" value="1"/>
</dbReference>
<dbReference type="GO" id="GO:0003677">
    <property type="term" value="F:DNA binding"/>
    <property type="evidence" value="ECO:0007669"/>
    <property type="project" value="UniProtKB-KW"/>
</dbReference>
<dbReference type="PROSITE" id="PS51078">
    <property type="entry name" value="ICLR_ED"/>
    <property type="match status" value="1"/>
</dbReference>
<dbReference type="PANTHER" id="PTHR30136:SF34">
    <property type="entry name" value="TRANSCRIPTIONAL REGULATOR"/>
    <property type="match status" value="1"/>
</dbReference>
<dbReference type="Pfam" id="PF09339">
    <property type="entry name" value="HTH_IclR"/>
    <property type="match status" value="1"/>
</dbReference>
<feature type="region of interest" description="Disordered" evidence="4">
    <location>
        <begin position="1"/>
        <end position="23"/>
    </location>
</feature>
<evidence type="ECO:0000256" key="4">
    <source>
        <dbReference type="SAM" id="MobiDB-lite"/>
    </source>
</evidence>
<dbReference type="PROSITE" id="PS51077">
    <property type="entry name" value="HTH_ICLR"/>
    <property type="match status" value="1"/>
</dbReference>
<evidence type="ECO:0000256" key="2">
    <source>
        <dbReference type="ARBA" id="ARBA00023125"/>
    </source>
</evidence>
<evidence type="ECO:0000259" key="5">
    <source>
        <dbReference type="PROSITE" id="PS51077"/>
    </source>
</evidence>
<dbReference type="InterPro" id="IPR029016">
    <property type="entry name" value="GAF-like_dom_sf"/>
</dbReference>
<evidence type="ECO:0000259" key="6">
    <source>
        <dbReference type="PROSITE" id="PS51078"/>
    </source>
</evidence>
<dbReference type="RefSeq" id="WP_042578030.1">
    <property type="nucleotide sequence ID" value="NZ_JXQQ01000012.1"/>
</dbReference>
<evidence type="ECO:0000256" key="3">
    <source>
        <dbReference type="ARBA" id="ARBA00023163"/>
    </source>
</evidence>
<dbReference type="SUPFAM" id="SSF46785">
    <property type="entry name" value="Winged helix' DNA-binding domain"/>
    <property type="match status" value="1"/>
</dbReference>
<sequence>MPSPSDPSPETPSENQQTRRHGHSSLFIGSTEKAFHVLDAFNGTRGHLTIADIARASNLDRSATQRLVYTLEKIGYLRRIPDTRQYGLTSKVLQLSYNYLRANALVDKASPYLLDISRTLGETTNLQELDDTEIVFVARFPGKHLVNVDIAVGSRLPAFCTASGTCILARMEPAQRVEVLQRSRLTAITPHTETRMEELLARIERAAERGYAMITNETVMGDISIASAITDHRGVAVAAVNISVPTTRWTTEQVEAQLAQHVQVAATSISKAKFAGYGE</sequence>
<dbReference type="InterPro" id="IPR036390">
    <property type="entry name" value="WH_DNA-bd_sf"/>
</dbReference>
<dbReference type="Gene3D" id="1.10.10.10">
    <property type="entry name" value="Winged helix-like DNA-binding domain superfamily/Winged helix DNA-binding domain"/>
    <property type="match status" value="1"/>
</dbReference>
<protein>
    <submittedName>
        <fullName evidence="7">IclR family transcriptional regulator</fullName>
    </submittedName>
</protein>
<accession>A0A0D0N063</accession>
<dbReference type="SMART" id="SM00346">
    <property type="entry name" value="HTH_ICLR"/>
    <property type="match status" value="1"/>
</dbReference>
<dbReference type="EMBL" id="JXQQ01000012">
    <property type="protein sequence ID" value="KIQ34735.1"/>
    <property type="molecule type" value="Genomic_DNA"/>
</dbReference>
<dbReference type="GO" id="GO:0045892">
    <property type="term" value="P:negative regulation of DNA-templated transcription"/>
    <property type="evidence" value="ECO:0007669"/>
    <property type="project" value="TreeGrafter"/>
</dbReference>
<feature type="domain" description="IclR-ED" evidence="6">
    <location>
        <begin position="91"/>
        <end position="275"/>
    </location>
</feature>
<evidence type="ECO:0000256" key="1">
    <source>
        <dbReference type="ARBA" id="ARBA00023015"/>
    </source>
</evidence>
<keyword evidence="2" id="KW-0238">DNA-binding</keyword>
<keyword evidence="3" id="KW-0804">Transcription</keyword>
<dbReference type="Pfam" id="PF01614">
    <property type="entry name" value="IclR_C"/>
    <property type="match status" value="1"/>
</dbReference>
<dbReference type="Proteomes" id="UP000032067">
    <property type="component" value="Unassembled WGS sequence"/>
</dbReference>
<dbReference type="InterPro" id="IPR005471">
    <property type="entry name" value="Tscrpt_reg_IclR_N"/>
</dbReference>
<dbReference type="InterPro" id="IPR036388">
    <property type="entry name" value="WH-like_DNA-bd_sf"/>
</dbReference>
<dbReference type="SUPFAM" id="SSF55781">
    <property type="entry name" value="GAF domain-like"/>
    <property type="match status" value="1"/>
</dbReference>
<reference evidence="7 8" key="1">
    <citation type="submission" date="2014-12" db="EMBL/GenBank/DDBJ databases">
        <title>16Stimator: statistical estimation of ribosomal gene copy numbers from draft genome assemblies.</title>
        <authorList>
            <person name="Perisin M.A."/>
            <person name="Vetter M."/>
            <person name="Gilbert J.A."/>
            <person name="Bergelson J."/>
        </authorList>
    </citation>
    <scope>NUCLEOTIDE SEQUENCE [LARGE SCALE GENOMIC DNA]</scope>
    <source>
        <strain evidence="7 8">MEDvA23</strain>
    </source>
</reference>
<evidence type="ECO:0000313" key="7">
    <source>
        <dbReference type="EMBL" id="KIQ34735.1"/>
    </source>
</evidence>
<dbReference type="InterPro" id="IPR014757">
    <property type="entry name" value="Tscrpt_reg_IclR_C"/>
</dbReference>
<organism evidence="7 8">
    <name type="scientific">Variovorax paradoxus</name>
    <dbReference type="NCBI Taxonomy" id="34073"/>
    <lineage>
        <taxon>Bacteria</taxon>
        <taxon>Pseudomonadati</taxon>
        <taxon>Pseudomonadota</taxon>
        <taxon>Betaproteobacteria</taxon>
        <taxon>Burkholderiales</taxon>
        <taxon>Comamonadaceae</taxon>
        <taxon>Variovorax</taxon>
    </lineage>
</organism>
<gene>
    <name evidence="7" type="ORF">RT97_06845</name>
</gene>
<feature type="compositionally biased region" description="Pro residues" evidence="4">
    <location>
        <begin position="1"/>
        <end position="10"/>
    </location>
</feature>
<feature type="domain" description="HTH iclR-type" evidence="5">
    <location>
        <begin position="28"/>
        <end position="90"/>
    </location>
</feature>
<evidence type="ECO:0000313" key="8">
    <source>
        <dbReference type="Proteomes" id="UP000032067"/>
    </source>
</evidence>
<dbReference type="InterPro" id="IPR050707">
    <property type="entry name" value="HTH_MetabolicPath_Reg"/>
</dbReference>
<keyword evidence="1" id="KW-0805">Transcription regulation</keyword>
<dbReference type="PANTHER" id="PTHR30136">
    <property type="entry name" value="HELIX-TURN-HELIX TRANSCRIPTIONAL REGULATOR, ICLR FAMILY"/>
    <property type="match status" value="1"/>
</dbReference>
<proteinExistence type="predicted"/>
<dbReference type="OrthoDB" id="9807558at2"/>
<name>A0A0D0N063_VARPD</name>
<comment type="caution">
    <text evidence="7">The sequence shown here is derived from an EMBL/GenBank/DDBJ whole genome shotgun (WGS) entry which is preliminary data.</text>
</comment>